<dbReference type="Pfam" id="PF01337">
    <property type="entry name" value="Barstar"/>
    <property type="match status" value="1"/>
</dbReference>
<dbReference type="Gene3D" id="3.30.370.10">
    <property type="entry name" value="Barstar-like"/>
    <property type="match status" value="1"/>
</dbReference>
<dbReference type="InterPro" id="IPR035905">
    <property type="entry name" value="Barstar-like_sf"/>
</dbReference>
<evidence type="ECO:0000256" key="1">
    <source>
        <dbReference type="ARBA" id="ARBA00006845"/>
    </source>
</evidence>
<keyword evidence="4" id="KW-1185">Reference proteome</keyword>
<name>A0AAN1VZ23_9PROT</name>
<dbReference type="AlphaFoldDB" id="A0AAN1VZ23"/>
<evidence type="ECO:0000313" key="4">
    <source>
        <dbReference type="Proteomes" id="UP001319121"/>
    </source>
</evidence>
<dbReference type="Proteomes" id="UP001319121">
    <property type="component" value="Chromosome"/>
</dbReference>
<evidence type="ECO:0000313" key="3">
    <source>
        <dbReference type="EMBL" id="BBI98854.1"/>
    </source>
</evidence>
<dbReference type="SUPFAM" id="SSF52038">
    <property type="entry name" value="Barstar-related"/>
    <property type="match status" value="1"/>
</dbReference>
<proteinExistence type="inferred from homology"/>
<accession>A0AAN1VZ23</accession>
<organism evidence="3 4">
    <name type="scientific">Ferrigenium kumadai</name>
    <dbReference type="NCBI Taxonomy" id="1682490"/>
    <lineage>
        <taxon>Bacteria</taxon>
        <taxon>Pseudomonadati</taxon>
        <taxon>Pseudomonadota</taxon>
        <taxon>Betaproteobacteria</taxon>
        <taxon>Nitrosomonadales</taxon>
        <taxon>Gallionellaceae</taxon>
        <taxon>Ferrigenium</taxon>
    </lineage>
</organism>
<reference evidence="3 4" key="1">
    <citation type="submission" date="2019-03" db="EMBL/GenBank/DDBJ databases">
        <title>Complete genome sequence of Ferrigenium kumadai strain An22, a microaerophilic iron-oxidizing bacterium isolated from a paddy field soil.</title>
        <authorList>
            <person name="Watanabe T."/>
            <person name="Asakawa S."/>
        </authorList>
    </citation>
    <scope>NUCLEOTIDE SEQUENCE [LARGE SCALE GENOMIC DNA]</scope>
    <source>
        <strain evidence="3 4">An22</strain>
    </source>
</reference>
<protein>
    <recommendedName>
        <fullName evidence="2">Barstar (barnase inhibitor) domain-containing protein</fullName>
    </recommendedName>
</protein>
<dbReference type="EMBL" id="AP019536">
    <property type="protein sequence ID" value="BBI98854.1"/>
    <property type="molecule type" value="Genomic_DNA"/>
</dbReference>
<feature type="domain" description="Barstar (barnase inhibitor)" evidence="2">
    <location>
        <begin position="37"/>
        <end position="131"/>
    </location>
</feature>
<dbReference type="RefSeq" id="WP_212786465.1">
    <property type="nucleotide sequence ID" value="NZ_AP019536.1"/>
</dbReference>
<gene>
    <name evidence="3" type="ORF">FGKAn22_05470</name>
</gene>
<comment type="similarity">
    <text evidence="1">Belongs to the barstar family.</text>
</comment>
<dbReference type="KEGG" id="fku:FGKAn22_05470"/>
<dbReference type="InterPro" id="IPR000468">
    <property type="entry name" value="Barstar"/>
</dbReference>
<sequence>MNLLAQQLNSPSRAGSYMLTCSVDELLAAVAEANFALFDADLKGVKGKANLLNALARAAGFPPEFGANWDALADDLCDLSWCGEKAGYVLLLRNVSDTFGLSANDREIAQDILADTVVYWRQRNKAFWIFFI</sequence>
<evidence type="ECO:0000259" key="2">
    <source>
        <dbReference type="Pfam" id="PF01337"/>
    </source>
</evidence>